<keyword evidence="4" id="KW-0479">Metal-binding</keyword>
<keyword evidence="9" id="KW-1185">Reference proteome</keyword>
<organism evidence="8 9">
    <name type="scientific">Lentisphaera profundi</name>
    <dbReference type="NCBI Taxonomy" id="1658616"/>
    <lineage>
        <taxon>Bacteria</taxon>
        <taxon>Pseudomonadati</taxon>
        <taxon>Lentisphaerota</taxon>
        <taxon>Lentisphaeria</taxon>
        <taxon>Lentisphaerales</taxon>
        <taxon>Lentisphaeraceae</taxon>
        <taxon>Lentisphaera</taxon>
    </lineage>
</organism>
<dbReference type="CDD" id="cd01335">
    <property type="entry name" value="Radical_SAM"/>
    <property type="match status" value="1"/>
</dbReference>
<protein>
    <submittedName>
        <fullName evidence="8">2-iminoacetate synthase ThiH</fullName>
    </submittedName>
</protein>
<reference evidence="8 9" key="1">
    <citation type="submission" date="2023-02" db="EMBL/GenBank/DDBJ databases">
        <title>Genome sequence of Lentisphaera profundi SAORIC-696.</title>
        <authorList>
            <person name="Kim e."/>
            <person name="Cho J.-C."/>
            <person name="Choi A."/>
            <person name="Kang I."/>
        </authorList>
    </citation>
    <scope>NUCLEOTIDE SEQUENCE [LARGE SCALE GENOMIC DNA]</scope>
    <source>
        <strain evidence="8 9">SAORIC-696</strain>
    </source>
</reference>
<dbReference type="SUPFAM" id="SSF102114">
    <property type="entry name" value="Radical SAM enzymes"/>
    <property type="match status" value="1"/>
</dbReference>
<evidence type="ECO:0000313" key="8">
    <source>
        <dbReference type="EMBL" id="WDE95847.1"/>
    </source>
</evidence>
<comment type="cofactor">
    <cofactor evidence="1">
        <name>[4Fe-4S] cluster</name>
        <dbReference type="ChEBI" id="CHEBI:49883"/>
    </cofactor>
</comment>
<proteinExistence type="predicted"/>
<dbReference type="InterPro" id="IPR034428">
    <property type="entry name" value="ThiH/NoCL/HydG-like"/>
</dbReference>
<evidence type="ECO:0000256" key="4">
    <source>
        <dbReference type="ARBA" id="ARBA00022723"/>
    </source>
</evidence>
<evidence type="ECO:0000313" key="9">
    <source>
        <dbReference type="Proteomes" id="UP001214250"/>
    </source>
</evidence>
<dbReference type="InterPro" id="IPR058240">
    <property type="entry name" value="rSAM_sf"/>
</dbReference>
<evidence type="ECO:0000256" key="5">
    <source>
        <dbReference type="ARBA" id="ARBA00023004"/>
    </source>
</evidence>
<gene>
    <name evidence="8" type="primary">thiH</name>
    <name evidence="8" type="ORF">PQO03_08975</name>
</gene>
<dbReference type="PANTHER" id="PTHR43583:SF1">
    <property type="entry name" value="2-IMINOACETATE SYNTHASE"/>
    <property type="match status" value="1"/>
</dbReference>
<evidence type="ECO:0000256" key="2">
    <source>
        <dbReference type="ARBA" id="ARBA00022485"/>
    </source>
</evidence>
<name>A0ABY7VSH5_9BACT</name>
<evidence type="ECO:0000256" key="1">
    <source>
        <dbReference type="ARBA" id="ARBA00001966"/>
    </source>
</evidence>
<dbReference type="SFLD" id="SFLDF00301">
    <property type="entry name" value="2-iminoacetate_synthase_(ThiH)"/>
    <property type="match status" value="1"/>
</dbReference>
<dbReference type="InterPro" id="IPR013785">
    <property type="entry name" value="Aldolase_TIM"/>
</dbReference>
<dbReference type="SFLD" id="SFLDS00029">
    <property type="entry name" value="Radical_SAM"/>
    <property type="match status" value="1"/>
</dbReference>
<evidence type="ECO:0000259" key="7">
    <source>
        <dbReference type="PROSITE" id="PS51918"/>
    </source>
</evidence>
<dbReference type="RefSeq" id="WP_274149673.1">
    <property type="nucleotide sequence ID" value="NZ_CP117811.1"/>
</dbReference>
<dbReference type="PANTHER" id="PTHR43583">
    <property type="entry name" value="2-IMINOACETATE SYNTHASE"/>
    <property type="match status" value="1"/>
</dbReference>
<dbReference type="InterPro" id="IPR012726">
    <property type="entry name" value="ThiH"/>
</dbReference>
<dbReference type="NCBIfam" id="TIGR02351">
    <property type="entry name" value="thiH"/>
    <property type="match status" value="1"/>
</dbReference>
<dbReference type="SMART" id="SM00876">
    <property type="entry name" value="BATS"/>
    <property type="match status" value="1"/>
</dbReference>
<dbReference type="PROSITE" id="PS51918">
    <property type="entry name" value="RADICAL_SAM"/>
    <property type="match status" value="1"/>
</dbReference>
<accession>A0ABY7VSH5</accession>
<evidence type="ECO:0000256" key="6">
    <source>
        <dbReference type="ARBA" id="ARBA00023014"/>
    </source>
</evidence>
<dbReference type="Pfam" id="PF04055">
    <property type="entry name" value="Radical_SAM"/>
    <property type="match status" value="1"/>
</dbReference>
<dbReference type="InterPro" id="IPR010722">
    <property type="entry name" value="BATS_dom"/>
</dbReference>
<keyword evidence="3" id="KW-0949">S-adenosyl-L-methionine</keyword>
<feature type="domain" description="Radical SAM core" evidence="7">
    <location>
        <begin position="72"/>
        <end position="291"/>
    </location>
</feature>
<dbReference type="Gene3D" id="3.20.20.70">
    <property type="entry name" value="Aldolase class I"/>
    <property type="match status" value="1"/>
</dbReference>
<dbReference type="Proteomes" id="UP001214250">
    <property type="component" value="Chromosome 1"/>
</dbReference>
<sequence>MSFLESFNAFDSSVLQSNLTCEDTSRIEDLISSGYPQEGLETFSLLMSPAASGYLEELAQLSSQLTFERHGKIIRLYAPAYMSNECTNTCTYCGFTMENKISRKTLDESEMEAEAKYLNKRGFRQLLLVSGEHQKIVTSEYVAKMVRSVKPYFSSIAIETAPFRQSEYEDLVSEGVDSLTLYQETYDRDVYAQVHLRGKKKNYDYRLEAPSRGAEAKMRKISMGVLLGLAPNWRLDSLNCAFHLDWMMKKYWRVQYSVSLPRLCESETDYKPAADVSDKDIVQLILAWRLAFPDLGINISTREPAFLRDGLIGLGVTHMSAESSTEPGGYCNPESALKQFDITDERNVDDIISIIESRGHEAVWKDWEPCLIG</sequence>
<dbReference type="SFLD" id="SFLDG01060">
    <property type="entry name" value="BATS_domain_containing"/>
    <property type="match status" value="1"/>
</dbReference>
<dbReference type="InterPro" id="IPR007197">
    <property type="entry name" value="rSAM"/>
</dbReference>
<evidence type="ECO:0000256" key="3">
    <source>
        <dbReference type="ARBA" id="ARBA00022691"/>
    </source>
</evidence>
<dbReference type="Pfam" id="PF06968">
    <property type="entry name" value="BATS"/>
    <property type="match status" value="1"/>
</dbReference>
<keyword evidence="5" id="KW-0408">Iron</keyword>
<dbReference type="EMBL" id="CP117811">
    <property type="protein sequence ID" value="WDE95847.1"/>
    <property type="molecule type" value="Genomic_DNA"/>
</dbReference>
<keyword evidence="6" id="KW-0411">Iron-sulfur</keyword>
<keyword evidence="2" id="KW-0004">4Fe-4S</keyword>
<dbReference type="SFLD" id="SFLDG01081">
    <property type="entry name" value="cleavage_of_the_Ca-Cb_bond_in"/>
    <property type="match status" value="1"/>
</dbReference>